<sequence>MDRVEYILVLVGGSANPAQNNFKKVRTKQKISRIKTEIPQLLLLLLSRQLCCLFQL</sequence>
<name>A0ABY7DP73_MYAAR</name>
<dbReference type="EMBL" id="CP111014">
    <property type="protein sequence ID" value="WAQ98522.1"/>
    <property type="molecule type" value="Genomic_DNA"/>
</dbReference>
<organism evidence="1 2">
    <name type="scientific">Mya arenaria</name>
    <name type="common">Soft-shell clam</name>
    <dbReference type="NCBI Taxonomy" id="6604"/>
    <lineage>
        <taxon>Eukaryota</taxon>
        <taxon>Metazoa</taxon>
        <taxon>Spiralia</taxon>
        <taxon>Lophotrochozoa</taxon>
        <taxon>Mollusca</taxon>
        <taxon>Bivalvia</taxon>
        <taxon>Autobranchia</taxon>
        <taxon>Heteroconchia</taxon>
        <taxon>Euheterodonta</taxon>
        <taxon>Imparidentia</taxon>
        <taxon>Neoheterodontei</taxon>
        <taxon>Myida</taxon>
        <taxon>Myoidea</taxon>
        <taxon>Myidae</taxon>
        <taxon>Mya</taxon>
    </lineage>
</organism>
<evidence type="ECO:0000313" key="2">
    <source>
        <dbReference type="Proteomes" id="UP001164746"/>
    </source>
</evidence>
<keyword evidence="2" id="KW-1185">Reference proteome</keyword>
<evidence type="ECO:0000313" key="1">
    <source>
        <dbReference type="EMBL" id="WAQ98522.1"/>
    </source>
</evidence>
<protein>
    <submittedName>
        <fullName evidence="1">Uncharacterized protein</fullName>
    </submittedName>
</protein>
<proteinExistence type="predicted"/>
<reference evidence="1" key="1">
    <citation type="submission" date="2022-11" db="EMBL/GenBank/DDBJ databases">
        <title>Centuries of genome instability and evolution in soft-shell clam transmissible cancer (bioRxiv).</title>
        <authorList>
            <person name="Hart S.F.M."/>
            <person name="Yonemitsu M.A."/>
            <person name="Giersch R.M."/>
            <person name="Beal B.F."/>
            <person name="Arriagada G."/>
            <person name="Davis B.W."/>
            <person name="Ostrander E.A."/>
            <person name="Goff S.P."/>
            <person name="Metzger M.J."/>
        </authorList>
    </citation>
    <scope>NUCLEOTIDE SEQUENCE</scope>
    <source>
        <strain evidence="1">MELC-2E11</strain>
        <tissue evidence="1">Siphon/mantle</tissue>
    </source>
</reference>
<gene>
    <name evidence="1" type="ORF">MAR_022895</name>
</gene>
<dbReference type="Proteomes" id="UP001164746">
    <property type="component" value="Chromosome 3"/>
</dbReference>
<accession>A0ABY7DP73</accession>